<dbReference type="RefSeq" id="WP_097124180.1">
    <property type="nucleotide sequence ID" value="NZ_OCNH01000001.1"/>
</dbReference>
<evidence type="ECO:0000313" key="3">
    <source>
        <dbReference type="Proteomes" id="UP000219452"/>
    </source>
</evidence>
<dbReference type="Gene3D" id="3.10.450.50">
    <property type="match status" value="1"/>
</dbReference>
<evidence type="ECO:0000313" key="2">
    <source>
        <dbReference type="EMBL" id="SOD78422.1"/>
    </source>
</evidence>
<feature type="domain" description="DUF4440" evidence="1">
    <location>
        <begin position="32"/>
        <end position="137"/>
    </location>
</feature>
<dbReference type="Pfam" id="PF14534">
    <property type="entry name" value="DUF4440"/>
    <property type="match status" value="1"/>
</dbReference>
<accession>A0A286F5G4</accession>
<dbReference type="OrthoDB" id="5383110at2"/>
<dbReference type="InterPro" id="IPR032710">
    <property type="entry name" value="NTF2-like_dom_sf"/>
</dbReference>
<proteinExistence type="predicted"/>
<name>A0A286F5G4_9BACT</name>
<keyword evidence="3" id="KW-1185">Reference proteome</keyword>
<gene>
    <name evidence="2" type="ORF">SAMN06269250_0454</name>
</gene>
<reference evidence="3" key="1">
    <citation type="submission" date="2017-09" db="EMBL/GenBank/DDBJ databases">
        <authorList>
            <person name="Varghese N."/>
            <person name="Submissions S."/>
        </authorList>
    </citation>
    <scope>NUCLEOTIDE SEQUENCE [LARGE SCALE GENOMIC DNA]</scope>
    <source>
        <strain evidence="3">DSM 29961</strain>
    </source>
</reference>
<dbReference type="AlphaFoldDB" id="A0A286F5G4"/>
<evidence type="ECO:0000259" key="1">
    <source>
        <dbReference type="Pfam" id="PF14534"/>
    </source>
</evidence>
<dbReference type="SUPFAM" id="SSF54427">
    <property type="entry name" value="NTF2-like"/>
    <property type="match status" value="1"/>
</dbReference>
<dbReference type="InterPro" id="IPR027843">
    <property type="entry name" value="DUF4440"/>
</dbReference>
<organism evidence="2 3">
    <name type="scientific">Spirosoma fluviale</name>
    <dbReference type="NCBI Taxonomy" id="1597977"/>
    <lineage>
        <taxon>Bacteria</taxon>
        <taxon>Pseudomonadati</taxon>
        <taxon>Bacteroidota</taxon>
        <taxon>Cytophagia</taxon>
        <taxon>Cytophagales</taxon>
        <taxon>Cytophagaceae</taxon>
        <taxon>Spirosoma</taxon>
    </lineage>
</organism>
<sequence>MYTKTILFALVTLCSLLTLDGKAQSKEQAAVAQSVAQLRALMIDPDKAKLETLASDELSYGHSNGKLEDKKEFIEALMNGSSDFKTIDLTDQTVTIVDNTAFVRHKLNAETANDGKPGTAKLSVLLVWVKQKGNWKLLARQAVKI</sequence>
<dbReference type="Proteomes" id="UP000219452">
    <property type="component" value="Unassembled WGS sequence"/>
</dbReference>
<protein>
    <recommendedName>
        <fullName evidence="1">DUF4440 domain-containing protein</fullName>
    </recommendedName>
</protein>
<dbReference type="EMBL" id="OCNH01000001">
    <property type="protein sequence ID" value="SOD78422.1"/>
    <property type="molecule type" value="Genomic_DNA"/>
</dbReference>